<dbReference type="Proteomes" id="UP000308705">
    <property type="component" value="Unassembled WGS sequence"/>
</dbReference>
<sequence>MNASGATDLGQSDLGTGDHGPVVARTAYVTYIDHDGHAVTTSDRRLLDSNAIITERDVTPEEVLSSMHIGIGRIQAQEIAMTTHAIMIRAAQAAAEQQRNAQILAATGLRGS</sequence>
<name>A0A4U3M7X9_9ACTN</name>
<comment type="caution">
    <text evidence="1">The sequence shown here is derived from an EMBL/GenBank/DDBJ whole genome shotgun (WGS) entry which is preliminary data.</text>
</comment>
<organism evidence="1 2">
    <name type="scientific">Herbidospora galbida</name>
    <dbReference type="NCBI Taxonomy" id="2575442"/>
    <lineage>
        <taxon>Bacteria</taxon>
        <taxon>Bacillati</taxon>
        <taxon>Actinomycetota</taxon>
        <taxon>Actinomycetes</taxon>
        <taxon>Streptosporangiales</taxon>
        <taxon>Streptosporangiaceae</taxon>
        <taxon>Herbidospora</taxon>
    </lineage>
</organism>
<dbReference type="EMBL" id="SZQA01000033">
    <property type="protein sequence ID" value="TKK84650.1"/>
    <property type="molecule type" value="Genomic_DNA"/>
</dbReference>
<dbReference type="AlphaFoldDB" id="A0A4U3M7X9"/>
<keyword evidence="2" id="KW-1185">Reference proteome</keyword>
<protein>
    <submittedName>
        <fullName evidence="1">Uncharacterized protein</fullName>
    </submittedName>
</protein>
<evidence type="ECO:0000313" key="2">
    <source>
        <dbReference type="Proteomes" id="UP000308705"/>
    </source>
</evidence>
<reference evidence="1 2" key="1">
    <citation type="submission" date="2019-04" db="EMBL/GenBank/DDBJ databases">
        <title>Herbidospora sp. NEAU-GS14.nov., a novel actinomycete isolated from soil.</title>
        <authorList>
            <person name="Han L."/>
        </authorList>
    </citation>
    <scope>NUCLEOTIDE SEQUENCE [LARGE SCALE GENOMIC DNA]</scope>
    <source>
        <strain evidence="1 2">NEAU-GS14</strain>
    </source>
</reference>
<proteinExistence type="predicted"/>
<accession>A0A4U3M7X9</accession>
<dbReference type="RefSeq" id="WP_137250234.1">
    <property type="nucleotide sequence ID" value="NZ_SZQA01000033.1"/>
</dbReference>
<evidence type="ECO:0000313" key="1">
    <source>
        <dbReference type="EMBL" id="TKK84650.1"/>
    </source>
</evidence>
<gene>
    <name evidence="1" type="ORF">FDA94_28970</name>
</gene>